<evidence type="ECO:0000313" key="1">
    <source>
        <dbReference type="EMBL" id="NOU58890.1"/>
    </source>
</evidence>
<proteinExistence type="predicted"/>
<gene>
    <name evidence="1" type="ORF">ELS83_03600</name>
</gene>
<accession>A0ABX1WS28</accession>
<protein>
    <submittedName>
        <fullName evidence="1">Uncharacterized protein</fullName>
    </submittedName>
</protein>
<reference evidence="1 2" key="1">
    <citation type="submission" date="2018-12" db="EMBL/GenBank/DDBJ databases">
        <title>Marinifilum JC070 sp. nov., a marine bacterium isolated from Yongle Blue Hole in the South China Sea.</title>
        <authorList>
            <person name="Fu T."/>
        </authorList>
    </citation>
    <scope>NUCLEOTIDE SEQUENCE [LARGE SCALE GENOMIC DNA]</scope>
    <source>
        <strain evidence="1 2">JC070</strain>
    </source>
</reference>
<keyword evidence="2" id="KW-1185">Reference proteome</keyword>
<dbReference type="EMBL" id="RZNH01000003">
    <property type="protein sequence ID" value="NOU58890.1"/>
    <property type="molecule type" value="Genomic_DNA"/>
</dbReference>
<dbReference type="Proteomes" id="UP000732105">
    <property type="component" value="Unassembled WGS sequence"/>
</dbReference>
<evidence type="ECO:0000313" key="2">
    <source>
        <dbReference type="Proteomes" id="UP000732105"/>
    </source>
</evidence>
<name>A0ABX1WS28_9BACT</name>
<organism evidence="1 2">
    <name type="scientific">Marinifilum caeruleilacunae</name>
    <dbReference type="NCBI Taxonomy" id="2499076"/>
    <lineage>
        <taxon>Bacteria</taxon>
        <taxon>Pseudomonadati</taxon>
        <taxon>Bacteroidota</taxon>
        <taxon>Bacteroidia</taxon>
        <taxon>Marinilabiliales</taxon>
        <taxon>Marinifilaceae</taxon>
    </lineage>
</organism>
<dbReference type="RefSeq" id="WP_171594168.1">
    <property type="nucleotide sequence ID" value="NZ_RZNH01000003.1"/>
</dbReference>
<comment type="caution">
    <text evidence="1">The sequence shown here is derived from an EMBL/GenBank/DDBJ whole genome shotgun (WGS) entry which is preliminary data.</text>
</comment>
<sequence>MNNSIFDDYWGEIGIDFPKNEAQLNSFNKQYCDYSFEGNINAINPSSILKSLKKESKVISGVDYHKRTILAAEIVYQLHKEFTMGHLKLQKLIYLCEQCTNMQIHTNFLKQAMGPFDPHMMRSIDKQLKKNKWFNFTKNDFPLYKPLDNIGSHKIWYDRYFEDYSTQINFLIETFRKSKSDKVELVATIYACWLEAIDNNQIVSENLLLEKVYKWSKEKIKFPASSIQRAIKWMDEKGIKPSEEVII</sequence>